<accession>A2DHD9</accession>
<protein>
    <recommendedName>
        <fullName evidence="1">Initiator binding domain-containing protein</fullName>
    </recommendedName>
</protein>
<dbReference type="InParanoid" id="A2DHD9"/>
<dbReference type="Gene3D" id="1.10.10.10">
    <property type="entry name" value="Winged helix-like DNA-binding domain superfamily/Winged helix DNA-binding domain"/>
    <property type="match status" value="1"/>
</dbReference>
<evidence type="ECO:0000313" key="3">
    <source>
        <dbReference type="Proteomes" id="UP000001542"/>
    </source>
</evidence>
<dbReference type="RefSeq" id="XP_001581198.1">
    <property type="nucleotide sequence ID" value="XM_001581148.1"/>
</dbReference>
<reference evidence="2" key="2">
    <citation type="journal article" date="2007" name="Science">
        <title>Draft genome sequence of the sexually transmitted pathogen Trichomonas vaginalis.</title>
        <authorList>
            <person name="Carlton J.M."/>
            <person name="Hirt R.P."/>
            <person name="Silva J.C."/>
            <person name="Delcher A.L."/>
            <person name="Schatz M."/>
            <person name="Zhao Q."/>
            <person name="Wortman J.R."/>
            <person name="Bidwell S.L."/>
            <person name="Alsmark U.C.M."/>
            <person name="Besteiro S."/>
            <person name="Sicheritz-Ponten T."/>
            <person name="Noel C.J."/>
            <person name="Dacks J.B."/>
            <person name="Foster P.G."/>
            <person name="Simillion C."/>
            <person name="Van de Peer Y."/>
            <person name="Miranda-Saavedra D."/>
            <person name="Barton G.J."/>
            <person name="Westrop G.D."/>
            <person name="Mueller S."/>
            <person name="Dessi D."/>
            <person name="Fiori P.L."/>
            <person name="Ren Q."/>
            <person name="Paulsen I."/>
            <person name="Zhang H."/>
            <person name="Bastida-Corcuera F.D."/>
            <person name="Simoes-Barbosa A."/>
            <person name="Brown M.T."/>
            <person name="Hayes R.D."/>
            <person name="Mukherjee M."/>
            <person name="Okumura C.Y."/>
            <person name="Schneider R."/>
            <person name="Smith A.J."/>
            <person name="Vanacova S."/>
            <person name="Villalvazo M."/>
            <person name="Haas B.J."/>
            <person name="Pertea M."/>
            <person name="Feldblyum T.V."/>
            <person name="Utterback T.R."/>
            <person name="Shu C.L."/>
            <person name="Osoegawa K."/>
            <person name="de Jong P.J."/>
            <person name="Hrdy I."/>
            <person name="Horvathova L."/>
            <person name="Zubacova Z."/>
            <person name="Dolezal P."/>
            <person name="Malik S.B."/>
            <person name="Logsdon J.M. Jr."/>
            <person name="Henze K."/>
            <person name="Gupta A."/>
            <person name="Wang C.C."/>
            <person name="Dunne R.L."/>
            <person name="Upcroft J.A."/>
            <person name="Upcroft P."/>
            <person name="White O."/>
            <person name="Salzberg S.L."/>
            <person name="Tang P."/>
            <person name="Chiu C.-H."/>
            <person name="Lee Y.-S."/>
            <person name="Embley T.M."/>
            <person name="Coombs G.H."/>
            <person name="Mottram J.C."/>
            <person name="Tachezy J."/>
            <person name="Fraser-Liggett C.M."/>
            <person name="Johnson P.J."/>
        </authorList>
    </citation>
    <scope>NUCLEOTIDE SEQUENCE [LARGE SCALE GENOMIC DNA]</scope>
    <source>
        <strain evidence="2">G3</strain>
    </source>
</reference>
<dbReference type="VEuPathDB" id="TrichDB:TVAG_021590"/>
<dbReference type="VEuPathDB" id="TrichDB:TVAGG3_0678330"/>
<name>A2DHD9_TRIV3</name>
<feature type="domain" description="Initiator binding" evidence="1">
    <location>
        <begin position="18"/>
        <end position="97"/>
    </location>
</feature>
<dbReference type="SMR" id="A2DHD9"/>
<dbReference type="OrthoDB" id="5914531at2759"/>
<dbReference type="AlphaFoldDB" id="A2DHD9"/>
<dbReference type="Pfam" id="PF10416">
    <property type="entry name" value="IBD"/>
    <property type="match status" value="1"/>
</dbReference>
<gene>
    <name evidence="2" type="ORF">TVAG_021590</name>
</gene>
<dbReference type="KEGG" id="tva:5465748"/>
<organism evidence="2 3">
    <name type="scientific">Trichomonas vaginalis (strain ATCC PRA-98 / G3)</name>
    <dbReference type="NCBI Taxonomy" id="412133"/>
    <lineage>
        <taxon>Eukaryota</taxon>
        <taxon>Metamonada</taxon>
        <taxon>Parabasalia</taxon>
        <taxon>Trichomonadida</taxon>
        <taxon>Trichomonadidae</taxon>
        <taxon>Trichomonas</taxon>
    </lineage>
</organism>
<keyword evidence="3" id="KW-1185">Reference proteome</keyword>
<evidence type="ECO:0000259" key="1">
    <source>
        <dbReference type="Pfam" id="PF10416"/>
    </source>
</evidence>
<sequence length="488" mass="55293">MERYPESIEELKSIVCAASRLKFVTKVLYCLRFTQNHPEYNEQIGCCWYLDGESFLVNSGALGAFLDLKSNSINTNFREHGFQVQKGDKVPPELLEMSNRNWKKRKATIGNFNRNSSIADADSIGLVDSSKKDQTPEKPVQKQFISIFQNKPKPVEPAPPPKIQNALDEFFKISDKLHQKISIEHMLLEMPLDDAEKNKLLSDIVSQWKQAFGINQSVPACQAVENLIPDTPKRSKYLTFQMRVNLVYLIYQDPSASSQSVSLMQGNLNFDQFAKFYVRYGHPSNDSLLEQLTVVPQIVSDMESIDDALNEANYDDDASFINGFIPHSHKNEITQKVWNSPVHSWALIHSKTANKFVLYCKSDQILQLYITVNIATIDPKNRITVKFGNDIKGTSDWKSLFQLLSLPSDKGLQLAPVSIPCVKEIGADEINVDTPKNSVQTTPSGSQMLFLTPDSQTYQTDSQFSISNNFSFEGWSQHQADSQFNFYD</sequence>
<dbReference type="EMBL" id="DS113200">
    <property type="protein sequence ID" value="EAY20212.1"/>
    <property type="molecule type" value="Genomic_DNA"/>
</dbReference>
<dbReference type="InterPro" id="IPR036388">
    <property type="entry name" value="WH-like_DNA-bd_sf"/>
</dbReference>
<reference evidence="2" key="1">
    <citation type="submission" date="2006-10" db="EMBL/GenBank/DDBJ databases">
        <authorList>
            <person name="Amadeo P."/>
            <person name="Zhao Q."/>
            <person name="Wortman J."/>
            <person name="Fraser-Liggett C."/>
            <person name="Carlton J."/>
        </authorList>
    </citation>
    <scope>NUCLEOTIDE SEQUENCE</scope>
    <source>
        <strain evidence="2">G3</strain>
    </source>
</reference>
<dbReference type="Proteomes" id="UP000001542">
    <property type="component" value="Unassembled WGS sequence"/>
</dbReference>
<evidence type="ECO:0000313" key="2">
    <source>
        <dbReference type="EMBL" id="EAY20212.1"/>
    </source>
</evidence>
<dbReference type="InterPro" id="IPR018845">
    <property type="entry name" value="Initiator-bd"/>
</dbReference>
<proteinExistence type="predicted"/>